<dbReference type="GO" id="GO:0007165">
    <property type="term" value="P:signal transduction"/>
    <property type="evidence" value="ECO:0007669"/>
    <property type="project" value="UniProtKB-KW"/>
</dbReference>
<evidence type="ECO:0000256" key="2">
    <source>
        <dbReference type="ARBA" id="ARBA00022475"/>
    </source>
</evidence>
<proteinExistence type="inferred from homology"/>
<evidence type="ECO:0000256" key="9">
    <source>
        <dbReference type="SAM" id="Phobius"/>
    </source>
</evidence>
<evidence type="ECO:0000256" key="1">
    <source>
        <dbReference type="ARBA" id="ARBA00004651"/>
    </source>
</evidence>
<evidence type="ECO:0000313" key="13">
    <source>
        <dbReference type="Proteomes" id="UP000283709"/>
    </source>
</evidence>
<dbReference type="SMART" id="SM00283">
    <property type="entry name" value="MA"/>
    <property type="match status" value="1"/>
</dbReference>
<feature type="transmembrane region" description="Helical" evidence="9">
    <location>
        <begin position="190"/>
        <end position="208"/>
    </location>
</feature>
<dbReference type="Proteomes" id="UP000283709">
    <property type="component" value="Unassembled WGS sequence"/>
</dbReference>
<dbReference type="AlphaFoldDB" id="A0A420FJ31"/>
<dbReference type="GO" id="GO:0004888">
    <property type="term" value="F:transmembrane signaling receptor activity"/>
    <property type="evidence" value="ECO:0007669"/>
    <property type="project" value="InterPro"/>
</dbReference>
<keyword evidence="6 9" id="KW-0472">Membrane</keyword>
<feature type="domain" description="Methyl-accepting transducer" evidence="10">
    <location>
        <begin position="267"/>
        <end position="496"/>
    </location>
</feature>
<dbReference type="Pfam" id="PF17200">
    <property type="entry name" value="sCache_2"/>
    <property type="match status" value="1"/>
</dbReference>
<protein>
    <recommendedName>
        <fullName evidence="14">Methyl-accepting chemotaxis sensory transducer with Cache sensor</fullName>
    </recommendedName>
</protein>
<keyword evidence="5 9" id="KW-1133">Transmembrane helix</keyword>
<dbReference type="Gene3D" id="1.10.287.950">
    <property type="entry name" value="Methyl-accepting chemotaxis protein"/>
    <property type="match status" value="1"/>
</dbReference>
<dbReference type="PANTHER" id="PTHR43531">
    <property type="entry name" value="PROTEIN ICFG"/>
    <property type="match status" value="1"/>
</dbReference>
<dbReference type="PRINTS" id="PR00260">
    <property type="entry name" value="CHEMTRNSDUCR"/>
</dbReference>
<dbReference type="Pfam" id="PF00015">
    <property type="entry name" value="MCPsignal"/>
    <property type="match status" value="1"/>
</dbReference>
<dbReference type="GO" id="GO:0006935">
    <property type="term" value="P:chemotaxis"/>
    <property type="evidence" value="ECO:0007669"/>
    <property type="project" value="InterPro"/>
</dbReference>
<reference evidence="12 13" key="1">
    <citation type="submission" date="2016-07" db="EMBL/GenBank/DDBJ databases">
        <title>Genome analysis of Burkholderia fungorum ES3-20.</title>
        <authorList>
            <person name="Xu D."/>
            <person name="Yao R."/>
            <person name="Zheng S."/>
        </authorList>
    </citation>
    <scope>NUCLEOTIDE SEQUENCE [LARGE SCALE GENOMIC DNA]</scope>
    <source>
        <strain evidence="12 13">ES3-20</strain>
    </source>
</reference>
<evidence type="ECO:0000259" key="10">
    <source>
        <dbReference type="PROSITE" id="PS50111"/>
    </source>
</evidence>
<keyword evidence="2" id="KW-1003">Cell membrane</keyword>
<dbReference type="InterPro" id="IPR003660">
    <property type="entry name" value="HAMP_dom"/>
</dbReference>
<evidence type="ECO:0000313" key="12">
    <source>
        <dbReference type="EMBL" id="RKF32949.1"/>
    </source>
</evidence>
<dbReference type="InterPro" id="IPR004089">
    <property type="entry name" value="MCPsignal_dom"/>
</dbReference>
<keyword evidence="3" id="KW-0488">Methylation</keyword>
<sequence>MRRINLRAQLLILVGLIALLQLAAGAWSAWQTRASMIESRQLELRHLIDLAGRVISNAQAQVASGAKSLPDAQKAVLAEIGLMHYGSDGYFSVFDDNLILLSHPDATKAGHSMADFRTQSGAAIYDDLLAGARANGSGFYSYDYPRPGESKAEPKLAFYSFNPVWKWVVVTGVYVDDIDAMFRVKMLEQIGVTLPLVVAISILMQWFFRRSVLAPIERAIATCERVAGGDLREIIQNHRHDEVGKMLNALASMQNRLISTIGPIRDASNAIGSASHQVASGNLDLSSRTEEQASSLEQTAASMEQLTTTVRQNADNVRQANQAVESAVQAAVDGASIVSRVVQTMSEINQSSTKINDIIGVIDGIAFQTNILALNAAVEAARAGRQGRGFAVVAAEVRTLAQRSASAAKEIKVLIGDSAKKVDAGAELVNQAGIAMNHIVTRVKHATSIMEEIAMASEEQTLGIAQISQAASQMEAITRQNAELVEEASVAAESLRDQAGNLARVVSAFKLGGRPVEGGGGESAKHGKLRQFPAKMLVAPRIIER</sequence>
<keyword evidence="4 9" id="KW-0812">Transmembrane</keyword>
<evidence type="ECO:0000256" key="3">
    <source>
        <dbReference type="ARBA" id="ARBA00022481"/>
    </source>
</evidence>
<evidence type="ECO:0000259" key="11">
    <source>
        <dbReference type="PROSITE" id="PS50885"/>
    </source>
</evidence>
<dbReference type="InterPro" id="IPR004090">
    <property type="entry name" value="Chemotax_Me-accpt_rcpt"/>
</dbReference>
<dbReference type="Pfam" id="PF00672">
    <property type="entry name" value="HAMP"/>
    <property type="match status" value="1"/>
</dbReference>
<comment type="caution">
    <text evidence="12">The sequence shown here is derived from an EMBL/GenBank/DDBJ whole genome shotgun (WGS) entry which is preliminary data.</text>
</comment>
<dbReference type="InterPro" id="IPR033480">
    <property type="entry name" value="sCache_2"/>
</dbReference>
<dbReference type="GO" id="GO:0005886">
    <property type="term" value="C:plasma membrane"/>
    <property type="evidence" value="ECO:0007669"/>
    <property type="project" value="UniProtKB-SubCell"/>
</dbReference>
<dbReference type="PROSITE" id="PS50885">
    <property type="entry name" value="HAMP"/>
    <property type="match status" value="1"/>
</dbReference>
<name>A0A420FJ31_9BURK</name>
<dbReference type="PROSITE" id="PS50111">
    <property type="entry name" value="CHEMOTAXIS_TRANSDUC_2"/>
    <property type="match status" value="1"/>
</dbReference>
<gene>
    <name evidence="12" type="ORF">BCY88_38680</name>
</gene>
<feature type="domain" description="HAMP" evidence="11">
    <location>
        <begin position="210"/>
        <end position="262"/>
    </location>
</feature>
<organism evidence="12 13">
    <name type="scientific">Paraburkholderia fungorum</name>
    <dbReference type="NCBI Taxonomy" id="134537"/>
    <lineage>
        <taxon>Bacteria</taxon>
        <taxon>Pseudomonadati</taxon>
        <taxon>Pseudomonadota</taxon>
        <taxon>Betaproteobacteria</taxon>
        <taxon>Burkholderiales</taxon>
        <taxon>Burkholderiaceae</taxon>
        <taxon>Paraburkholderia</taxon>
    </lineage>
</organism>
<dbReference type="EMBL" id="MCAS01000061">
    <property type="protein sequence ID" value="RKF32949.1"/>
    <property type="molecule type" value="Genomic_DNA"/>
</dbReference>
<evidence type="ECO:0000256" key="6">
    <source>
        <dbReference type="ARBA" id="ARBA00023136"/>
    </source>
</evidence>
<dbReference type="SUPFAM" id="SSF58104">
    <property type="entry name" value="Methyl-accepting chemotaxis protein (MCP) signaling domain"/>
    <property type="match status" value="1"/>
</dbReference>
<evidence type="ECO:0000256" key="7">
    <source>
        <dbReference type="ARBA" id="ARBA00029447"/>
    </source>
</evidence>
<evidence type="ECO:0000256" key="5">
    <source>
        <dbReference type="ARBA" id="ARBA00022989"/>
    </source>
</evidence>
<keyword evidence="8" id="KW-0807">Transducer</keyword>
<comment type="similarity">
    <text evidence="7">Belongs to the methyl-accepting chemotaxis (MCP) protein family.</text>
</comment>
<dbReference type="CDD" id="cd11386">
    <property type="entry name" value="MCP_signal"/>
    <property type="match status" value="1"/>
</dbReference>
<dbReference type="CDD" id="cd06225">
    <property type="entry name" value="HAMP"/>
    <property type="match status" value="1"/>
</dbReference>
<dbReference type="SMART" id="SM01049">
    <property type="entry name" value="Cache_2"/>
    <property type="match status" value="1"/>
</dbReference>
<dbReference type="InterPro" id="IPR051310">
    <property type="entry name" value="MCP_chemotaxis"/>
</dbReference>
<comment type="subcellular location">
    <subcellularLocation>
        <location evidence="1">Cell membrane</location>
        <topology evidence="1">Multi-pass membrane protein</topology>
    </subcellularLocation>
</comment>
<dbReference type="FunFam" id="1.10.287.950:FF:000001">
    <property type="entry name" value="Methyl-accepting chemotaxis sensory transducer"/>
    <property type="match status" value="1"/>
</dbReference>
<evidence type="ECO:0000256" key="4">
    <source>
        <dbReference type="ARBA" id="ARBA00022692"/>
    </source>
</evidence>
<dbReference type="SMART" id="SM00304">
    <property type="entry name" value="HAMP"/>
    <property type="match status" value="1"/>
</dbReference>
<evidence type="ECO:0008006" key="14">
    <source>
        <dbReference type="Google" id="ProtNLM"/>
    </source>
</evidence>
<dbReference type="Gene3D" id="3.30.450.20">
    <property type="entry name" value="PAS domain"/>
    <property type="match status" value="1"/>
</dbReference>
<dbReference type="PANTHER" id="PTHR43531:SF14">
    <property type="entry name" value="METHYL-ACCEPTING CHEMOTAXIS PROTEIN I-RELATED"/>
    <property type="match status" value="1"/>
</dbReference>
<evidence type="ECO:0000256" key="8">
    <source>
        <dbReference type="PROSITE-ProRule" id="PRU00284"/>
    </source>
</evidence>
<accession>A0A420FJ31</accession>